<feature type="binding site" evidence="6">
    <location>
        <position position="181"/>
    </location>
    <ligand>
        <name>molybdate</name>
        <dbReference type="ChEBI" id="CHEBI:36264"/>
    </ligand>
</feature>
<feature type="chain" id="PRO_5019058152" evidence="7">
    <location>
        <begin position="21"/>
        <end position="247"/>
    </location>
</feature>
<dbReference type="GO" id="GO:0030973">
    <property type="term" value="F:molybdate ion binding"/>
    <property type="evidence" value="ECO:0007669"/>
    <property type="project" value="TreeGrafter"/>
</dbReference>
<keyword evidence="4 7" id="KW-0732">Signal</keyword>
<sequence length="247" mass="26075">MRIAPLSFGLMLALSTPVLADPVIFAAASLKTALDEIATDFTAESGVKPLISYDGSGALAKQILADAPADMFISAATDWMDQVEKAEYILPGTREDFLGNTLVLISDKADPVEIADLPEKLGSEHIAMGLLDSVPAGQYGKAALTHLGLWDKIEPQVAQAQNVRAALALVASGEAPYGIVYKTDAAAEPKVHVVATFPEGSYPAITYPIALLKAGPDAEGAKAFYDYLTTPKATALLEQQGFEILKK</sequence>
<comment type="caution">
    <text evidence="8">The sequence shown here is derived from an EMBL/GenBank/DDBJ whole genome shotgun (WGS) entry which is preliminary data.</text>
</comment>
<dbReference type="PIRSF" id="PIRSF004846">
    <property type="entry name" value="ModA"/>
    <property type="match status" value="1"/>
</dbReference>
<dbReference type="Pfam" id="PF13531">
    <property type="entry name" value="SBP_bac_11"/>
    <property type="match status" value="1"/>
</dbReference>
<feature type="binding site" evidence="6">
    <location>
        <position position="163"/>
    </location>
    <ligand>
        <name>molybdate</name>
        <dbReference type="ChEBI" id="CHEBI:36264"/>
    </ligand>
</feature>
<comment type="subunit">
    <text evidence="5">The complex is composed of two ATP-binding proteins (ModC), two transmembrane proteins (ModB) and a solute-binding protein (ModA).</text>
</comment>
<dbReference type="EMBL" id="SAUW01000004">
    <property type="protein sequence ID" value="RWR13734.1"/>
    <property type="molecule type" value="Genomic_DNA"/>
</dbReference>
<feature type="binding site" evidence="6">
    <location>
        <position position="136"/>
    </location>
    <ligand>
        <name>molybdate</name>
        <dbReference type="ChEBI" id="CHEBI:36264"/>
    </ligand>
</feature>
<dbReference type="InterPro" id="IPR005950">
    <property type="entry name" value="ModA"/>
</dbReference>
<feature type="signal peptide" evidence="7">
    <location>
        <begin position="1"/>
        <end position="20"/>
    </location>
</feature>
<dbReference type="PANTHER" id="PTHR30632:SF17">
    <property type="entry name" value="MOLYBDATE-BINDING PROTEIN MODA"/>
    <property type="match status" value="1"/>
</dbReference>
<dbReference type="PANTHER" id="PTHR30632">
    <property type="entry name" value="MOLYBDATE-BINDING PERIPLASMIC PROTEIN"/>
    <property type="match status" value="1"/>
</dbReference>
<gene>
    <name evidence="8" type="primary">modA</name>
    <name evidence="8" type="ORF">D2T33_04875</name>
</gene>
<keyword evidence="2 6" id="KW-0500">Molybdenum</keyword>
<organism evidence="8 9">
    <name type="scientific">Paenirhodobacter populi</name>
    <dbReference type="NCBI Taxonomy" id="2306993"/>
    <lineage>
        <taxon>Bacteria</taxon>
        <taxon>Pseudomonadati</taxon>
        <taxon>Pseudomonadota</taxon>
        <taxon>Alphaproteobacteria</taxon>
        <taxon>Rhodobacterales</taxon>
        <taxon>Rhodobacter group</taxon>
        <taxon>Paenirhodobacter</taxon>
    </lineage>
</organism>
<keyword evidence="9" id="KW-1185">Reference proteome</keyword>
<dbReference type="Proteomes" id="UP000285710">
    <property type="component" value="Unassembled WGS sequence"/>
</dbReference>
<dbReference type="FunFam" id="3.40.190.10:FF:000035">
    <property type="entry name" value="Molybdate ABC transporter substrate-binding protein"/>
    <property type="match status" value="1"/>
</dbReference>
<dbReference type="AlphaFoldDB" id="A0A443IZV6"/>
<feature type="binding site" evidence="6">
    <location>
        <position position="56"/>
    </location>
    <ligand>
        <name>molybdate</name>
        <dbReference type="ChEBI" id="CHEBI:36264"/>
    </ligand>
</feature>
<comment type="similarity">
    <text evidence="1">Belongs to the bacterial solute-binding protein ModA family.</text>
</comment>
<protein>
    <submittedName>
        <fullName evidence="8">Molybdate ABC transporter substrate-binding protein</fullName>
    </submittedName>
</protein>
<reference evidence="8 9" key="2">
    <citation type="submission" date="2019-01" db="EMBL/GenBank/DDBJ databases">
        <authorList>
            <person name="Li Y."/>
        </authorList>
    </citation>
    <scope>NUCLEOTIDE SEQUENCE [LARGE SCALE GENOMIC DNA]</scope>
    <source>
        <strain evidence="8 9">2D-5</strain>
    </source>
</reference>
<name>A0A443IZV6_9RHOB</name>
<dbReference type="GO" id="GO:1901359">
    <property type="term" value="F:tungstate binding"/>
    <property type="evidence" value="ECO:0007669"/>
    <property type="project" value="UniProtKB-ARBA"/>
</dbReference>
<evidence type="ECO:0000256" key="4">
    <source>
        <dbReference type="ARBA" id="ARBA00022729"/>
    </source>
</evidence>
<evidence type="ECO:0000256" key="6">
    <source>
        <dbReference type="PIRSR" id="PIRSR004846-1"/>
    </source>
</evidence>
<dbReference type="InterPro" id="IPR050682">
    <property type="entry name" value="ModA/WtpA"/>
</dbReference>
<dbReference type="GO" id="GO:0046872">
    <property type="term" value="F:metal ion binding"/>
    <property type="evidence" value="ECO:0007669"/>
    <property type="project" value="UniProtKB-KW"/>
</dbReference>
<dbReference type="GO" id="GO:0015689">
    <property type="term" value="P:molybdate ion transport"/>
    <property type="evidence" value="ECO:0007669"/>
    <property type="project" value="InterPro"/>
</dbReference>
<evidence type="ECO:0000256" key="1">
    <source>
        <dbReference type="ARBA" id="ARBA00009175"/>
    </source>
</evidence>
<evidence type="ECO:0000313" key="8">
    <source>
        <dbReference type="EMBL" id="RWR13734.1"/>
    </source>
</evidence>
<accession>A0A443IZV6</accession>
<evidence type="ECO:0000256" key="5">
    <source>
        <dbReference type="ARBA" id="ARBA00062515"/>
    </source>
</evidence>
<keyword evidence="3 6" id="KW-0479">Metal-binding</keyword>
<feature type="binding site" evidence="6">
    <location>
        <position position="29"/>
    </location>
    <ligand>
        <name>molybdate</name>
        <dbReference type="ChEBI" id="CHEBI:36264"/>
    </ligand>
</feature>
<evidence type="ECO:0000256" key="2">
    <source>
        <dbReference type="ARBA" id="ARBA00022505"/>
    </source>
</evidence>
<dbReference type="Gene3D" id="3.40.190.10">
    <property type="entry name" value="Periplasmic binding protein-like II"/>
    <property type="match status" value="2"/>
</dbReference>
<proteinExistence type="inferred from homology"/>
<dbReference type="NCBIfam" id="TIGR01256">
    <property type="entry name" value="modA"/>
    <property type="match status" value="1"/>
</dbReference>
<dbReference type="GO" id="GO:0030288">
    <property type="term" value="C:outer membrane-bounded periplasmic space"/>
    <property type="evidence" value="ECO:0007669"/>
    <property type="project" value="TreeGrafter"/>
</dbReference>
<evidence type="ECO:0000313" key="9">
    <source>
        <dbReference type="Proteomes" id="UP000285710"/>
    </source>
</evidence>
<evidence type="ECO:0000256" key="7">
    <source>
        <dbReference type="SAM" id="SignalP"/>
    </source>
</evidence>
<dbReference type="SUPFAM" id="SSF53850">
    <property type="entry name" value="Periplasmic binding protein-like II"/>
    <property type="match status" value="1"/>
</dbReference>
<evidence type="ECO:0000256" key="3">
    <source>
        <dbReference type="ARBA" id="ARBA00022723"/>
    </source>
</evidence>
<reference evidence="8 9" key="1">
    <citation type="submission" date="2019-01" db="EMBL/GenBank/DDBJ databases">
        <title>Sinorhodobacter populi sp. nov. isolated from the symptomatic bark tissue of Populus euramericana canker.</title>
        <authorList>
            <person name="Xu G."/>
        </authorList>
    </citation>
    <scope>NUCLEOTIDE SEQUENCE [LARGE SCALE GENOMIC DNA]</scope>
    <source>
        <strain evidence="8 9">2D-5</strain>
    </source>
</reference>
<dbReference type="RefSeq" id="WP_128180565.1">
    <property type="nucleotide sequence ID" value="NZ_SAUV01000001.1"/>
</dbReference>